<evidence type="ECO:0000256" key="1">
    <source>
        <dbReference type="SAM" id="MobiDB-lite"/>
    </source>
</evidence>
<accession>A0A917TW23</accession>
<dbReference type="AlphaFoldDB" id="A0A917TW23"/>
<organism evidence="2 3">
    <name type="scientific">Dactylosporangium sucinum</name>
    <dbReference type="NCBI Taxonomy" id="1424081"/>
    <lineage>
        <taxon>Bacteria</taxon>
        <taxon>Bacillati</taxon>
        <taxon>Actinomycetota</taxon>
        <taxon>Actinomycetes</taxon>
        <taxon>Micromonosporales</taxon>
        <taxon>Micromonosporaceae</taxon>
        <taxon>Dactylosporangium</taxon>
    </lineage>
</organism>
<reference evidence="2" key="2">
    <citation type="submission" date="2020-09" db="EMBL/GenBank/DDBJ databases">
        <authorList>
            <person name="Sun Q."/>
            <person name="Ohkuma M."/>
        </authorList>
    </citation>
    <scope>NUCLEOTIDE SEQUENCE</scope>
    <source>
        <strain evidence="2">JCM 19831</strain>
    </source>
</reference>
<keyword evidence="3" id="KW-1185">Reference proteome</keyword>
<comment type="caution">
    <text evidence="2">The sequence shown here is derived from an EMBL/GenBank/DDBJ whole genome shotgun (WGS) entry which is preliminary data.</text>
</comment>
<protein>
    <submittedName>
        <fullName evidence="2">Uncharacterized protein</fullName>
    </submittedName>
</protein>
<gene>
    <name evidence="2" type="ORF">GCM10007977_048310</name>
</gene>
<feature type="region of interest" description="Disordered" evidence="1">
    <location>
        <begin position="131"/>
        <end position="169"/>
    </location>
</feature>
<reference evidence="2" key="1">
    <citation type="journal article" date="2014" name="Int. J. Syst. Evol. Microbiol.">
        <title>Complete genome sequence of Corynebacterium casei LMG S-19264T (=DSM 44701T), isolated from a smear-ripened cheese.</title>
        <authorList>
            <consortium name="US DOE Joint Genome Institute (JGI-PGF)"/>
            <person name="Walter F."/>
            <person name="Albersmeier A."/>
            <person name="Kalinowski J."/>
            <person name="Ruckert C."/>
        </authorList>
    </citation>
    <scope>NUCLEOTIDE SEQUENCE</scope>
    <source>
        <strain evidence="2">JCM 19831</strain>
    </source>
</reference>
<evidence type="ECO:0000313" key="2">
    <source>
        <dbReference type="EMBL" id="GGM41233.1"/>
    </source>
</evidence>
<proteinExistence type="predicted"/>
<sequence>MEEGRPHRRPYLAASREEETLRAKLDLLSERHARMVRRLIWYNHASPVWLDIEVRSAQLEETIQLQTSVVPLHVQAELEDTGDTWLAASRACEGLANLVEPIATSMRPPRRRFVHGLSEELRDVGRKVLRRRKPTQGVAAAEAGEEPATRPVGEPETVPASPREPDLPA</sequence>
<evidence type="ECO:0000313" key="3">
    <source>
        <dbReference type="Proteomes" id="UP000642070"/>
    </source>
</evidence>
<dbReference type="Proteomes" id="UP000642070">
    <property type="component" value="Unassembled WGS sequence"/>
</dbReference>
<dbReference type="EMBL" id="BMPI01000024">
    <property type="protein sequence ID" value="GGM41233.1"/>
    <property type="molecule type" value="Genomic_DNA"/>
</dbReference>
<name>A0A917TW23_9ACTN</name>